<evidence type="ECO:0000256" key="3">
    <source>
        <dbReference type="ARBA" id="ARBA00022692"/>
    </source>
</evidence>
<evidence type="ECO:0000256" key="5">
    <source>
        <dbReference type="ARBA" id="ARBA00023136"/>
    </source>
</evidence>
<dbReference type="PANTHER" id="PTHR32322:SF18">
    <property type="entry name" value="S-ADENOSYLMETHIONINE_S-ADENOSYLHOMOCYSTEINE TRANSPORTER"/>
    <property type="match status" value="1"/>
</dbReference>
<protein>
    <recommendedName>
        <fullName evidence="7">EamA domain-containing protein</fullName>
    </recommendedName>
</protein>
<dbReference type="PANTHER" id="PTHR32322">
    <property type="entry name" value="INNER MEMBRANE TRANSPORTER"/>
    <property type="match status" value="1"/>
</dbReference>
<gene>
    <name evidence="8" type="ORF">A2898_04730</name>
</gene>
<feature type="transmembrane region" description="Helical" evidence="6">
    <location>
        <begin position="245"/>
        <end position="264"/>
    </location>
</feature>
<feature type="domain" description="EamA" evidence="7">
    <location>
        <begin position="153"/>
        <end position="288"/>
    </location>
</feature>
<comment type="caution">
    <text evidence="8">The sequence shown here is derived from an EMBL/GenBank/DDBJ whole genome shotgun (WGS) entry which is preliminary data.</text>
</comment>
<evidence type="ECO:0000256" key="4">
    <source>
        <dbReference type="ARBA" id="ARBA00022989"/>
    </source>
</evidence>
<dbReference type="InterPro" id="IPR050638">
    <property type="entry name" value="AA-Vitamin_Transporters"/>
</dbReference>
<feature type="transmembrane region" description="Helical" evidence="6">
    <location>
        <begin position="270"/>
        <end position="291"/>
    </location>
</feature>
<organism evidence="8 9">
    <name type="scientific">Candidatus Kerfeldbacteria bacterium RIFCSPLOWO2_01_FULL_48_11</name>
    <dbReference type="NCBI Taxonomy" id="1798543"/>
    <lineage>
        <taxon>Bacteria</taxon>
        <taxon>Candidatus Kerfeldiibacteriota</taxon>
    </lineage>
</organism>
<dbReference type="InterPro" id="IPR037185">
    <property type="entry name" value="EmrE-like"/>
</dbReference>
<keyword evidence="5 6" id="KW-0472">Membrane</keyword>
<dbReference type="EMBL" id="MHKE01000017">
    <property type="protein sequence ID" value="OGY82863.1"/>
    <property type="molecule type" value="Genomic_DNA"/>
</dbReference>
<dbReference type="Pfam" id="PF00892">
    <property type="entry name" value="EamA"/>
    <property type="match status" value="2"/>
</dbReference>
<proteinExistence type="predicted"/>
<feature type="transmembrane region" description="Helical" evidence="6">
    <location>
        <begin position="217"/>
        <end position="238"/>
    </location>
</feature>
<sequence>MKITLKHAIGLALATAVISGASNFIAKKSVTVVSNPVVFTTLKNILVALLLVGLILVFARFKELRGLSKKQWYQLAAIGIVGGSVPFILFFTGLTLTSAVSASLIHKTLFIWVAFLAVPFLKERIGAIHLAAFMLLIGGNFALSGFQSFEFGRGELMILGATVLWAVENVIAKKALAQLSSIVVSGARMVLGSVVLIIVVAMQGKLSLVGGLSPEQWLWTLIPSALLLGYVLTWYTALKYAPASVVASLLVPASLITNFLSLMFDGRAFNAGEMIAGIAMVVAVLMIIIGARKSHEPIYITTADPAS</sequence>
<feature type="transmembrane region" description="Helical" evidence="6">
    <location>
        <begin position="42"/>
        <end position="61"/>
    </location>
</feature>
<keyword evidence="2" id="KW-1003">Cell membrane</keyword>
<reference evidence="8 9" key="1">
    <citation type="journal article" date="2016" name="Nat. Commun.">
        <title>Thousands of microbial genomes shed light on interconnected biogeochemical processes in an aquifer system.</title>
        <authorList>
            <person name="Anantharaman K."/>
            <person name="Brown C.T."/>
            <person name="Hug L.A."/>
            <person name="Sharon I."/>
            <person name="Castelle C.J."/>
            <person name="Probst A.J."/>
            <person name="Thomas B.C."/>
            <person name="Singh A."/>
            <person name="Wilkins M.J."/>
            <person name="Karaoz U."/>
            <person name="Brodie E.L."/>
            <person name="Williams K.H."/>
            <person name="Hubbard S.S."/>
            <person name="Banfield J.F."/>
        </authorList>
    </citation>
    <scope>NUCLEOTIDE SEQUENCE [LARGE SCALE GENOMIC DNA]</scope>
</reference>
<dbReference type="SUPFAM" id="SSF103481">
    <property type="entry name" value="Multidrug resistance efflux transporter EmrE"/>
    <property type="match status" value="2"/>
</dbReference>
<dbReference type="AlphaFoldDB" id="A0A1G2B0Z8"/>
<feature type="domain" description="EamA" evidence="7">
    <location>
        <begin position="9"/>
        <end position="142"/>
    </location>
</feature>
<evidence type="ECO:0000256" key="1">
    <source>
        <dbReference type="ARBA" id="ARBA00004651"/>
    </source>
</evidence>
<evidence type="ECO:0000256" key="6">
    <source>
        <dbReference type="SAM" id="Phobius"/>
    </source>
</evidence>
<dbReference type="Proteomes" id="UP000179164">
    <property type="component" value="Unassembled WGS sequence"/>
</dbReference>
<feature type="transmembrane region" description="Helical" evidence="6">
    <location>
        <begin position="155"/>
        <end position="172"/>
    </location>
</feature>
<dbReference type="GO" id="GO:0005886">
    <property type="term" value="C:plasma membrane"/>
    <property type="evidence" value="ECO:0007669"/>
    <property type="project" value="UniProtKB-SubCell"/>
</dbReference>
<feature type="transmembrane region" description="Helical" evidence="6">
    <location>
        <begin position="179"/>
        <end position="202"/>
    </location>
</feature>
<accession>A0A1G2B0Z8</accession>
<keyword evidence="3 6" id="KW-0812">Transmembrane</keyword>
<evidence type="ECO:0000313" key="8">
    <source>
        <dbReference type="EMBL" id="OGY82863.1"/>
    </source>
</evidence>
<feature type="transmembrane region" description="Helical" evidence="6">
    <location>
        <begin position="104"/>
        <end position="121"/>
    </location>
</feature>
<comment type="subcellular location">
    <subcellularLocation>
        <location evidence="1">Cell membrane</location>
        <topology evidence="1">Multi-pass membrane protein</topology>
    </subcellularLocation>
</comment>
<keyword evidence="4 6" id="KW-1133">Transmembrane helix</keyword>
<evidence type="ECO:0000256" key="2">
    <source>
        <dbReference type="ARBA" id="ARBA00022475"/>
    </source>
</evidence>
<feature type="transmembrane region" description="Helical" evidence="6">
    <location>
        <begin position="128"/>
        <end position="149"/>
    </location>
</feature>
<evidence type="ECO:0000259" key="7">
    <source>
        <dbReference type="Pfam" id="PF00892"/>
    </source>
</evidence>
<evidence type="ECO:0000313" key="9">
    <source>
        <dbReference type="Proteomes" id="UP000179164"/>
    </source>
</evidence>
<dbReference type="InterPro" id="IPR000620">
    <property type="entry name" value="EamA_dom"/>
</dbReference>
<dbReference type="STRING" id="1798543.A2898_04730"/>
<name>A0A1G2B0Z8_9BACT</name>
<feature type="transmembrane region" description="Helical" evidence="6">
    <location>
        <begin position="73"/>
        <end position="92"/>
    </location>
</feature>